<sequence>MNVQCVVVKAATDYRISLIPDPVFSRAKTILCIINEGQGISNMVEVKDDFITIGQQIADPNKSVQQ</sequence>
<dbReference type="EMBL" id="JAPWTJ010001196">
    <property type="protein sequence ID" value="KAJ8973326.1"/>
    <property type="molecule type" value="Genomic_DNA"/>
</dbReference>
<gene>
    <name evidence="1" type="ORF">NQ317_017341</name>
</gene>
<organism evidence="1 2">
    <name type="scientific">Molorchus minor</name>
    <dbReference type="NCBI Taxonomy" id="1323400"/>
    <lineage>
        <taxon>Eukaryota</taxon>
        <taxon>Metazoa</taxon>
        <taxon>Ecdysozoa</taxon>
        <taxon>Arthropoda</taxon>
        <taxon>Hexapoda</taxon>
        <taxon>Insecta</taxon>
        <taxon>Pterygota</taxon>
        <taxon>Neoptera</taxon>
        <taxon>Endopterygota</taxon>
        <taxon>Coleoptera</taxon>
        <taxon>Polyphaga</taxon>
        <taxon>Cucujiformia</taxon>
        <taxon>Chrysomeloidea</taxon>
        <taxon>Cerambycidae</taxon>
        <taxon>Lamiinae</taxon>
        <taxon>Monochamini</taxon>
        <taxon>Molorchus</taxon>
    </lineage>
</organism>
<reference evidence="1" key="1">
    <citation type="journal article" date="2023" name="Insect Mol. Biol.">
        <title>Genome sequencing provides insights into the evolution of gene families encoding plant cell wall-degrading enzymes in longhorned beetles.</title>
        <authorList>
            <person name="Shin N.R."/>
            <person name="Okamura Y."/>
            <person name="Kirsch R."/>
            <person name="Pauchet Y."/>
        </authorList>
    </citation>
    <scope>NUCLEOTIDE SEQUENCE</scope>
    <source>
        <strain evidence="1">MMC_N1</strain>
    </source>
</reference>
<dbReference type="Proteomes" id="UP001162164">
    <property type="component" value="Unassembled WGS sequence"/>
</dbReference>
<keyword evidence="2" id="KW-1185">Reference proteome</keyword>
<proteinExistence type="predicted"/>
<accession>A0ABQ9J5D5</accession>
<comment type="caution">
    <text evidence="1">The sequence shown here is derived from an EMBL/GenBank/DDBJ whole genome shotgun (WGS) entry which is preliminary data.</text>
</comment>
<protein>
    <submittedName>
        <fullName evidence="1">Uncharacterized protein</fullName>
    </submittedName>
</protein>
<name>A0ABQ9J5D5_9CUCU</name>
<evidence type="ECO:0000313" key="2">
    <source>
        <dbReference type="Proteomes" id="UP001162164"/>
    </source>
</evidence>
<evidence type="ECO:0000313" key="1">
    <source>
        <dbReference type="EMBL" id="KAJ8973326.1"/>
    </source>
</evidence>